<comment type="caution">
    <text evidence="2">The sequence shown here is derived from an EMBL/GenBank/DDBJ whole genome shotgun (WGS) entry which is preliminary data.</text>
</comment>
<keyword evidence="1" id="KW-0812">Transmembrane</keyword>
<evidence type="ECO:0000313" key="2">
    <source>
        <dbReference type="EMBL" id="HHJ80558.1"/>
    </source>
</evidence>
<proteinExistence type="predicted"/>
<feature type="transmembrane region" description="Helical" evidence="1">
    <location>
        <begin position="20"/>
        <end position="41"/>
    </location>
</feature>
<gene>
    <name evidence="2" type="ORF">ENJ65_02880</name>
</gene>
<name>A0A832N3M9_9GAMM</name>
<feature type="transmembrane region" description="Helical" evidence="1">
    <location>
        <begin position="61"/>
        <end position="84"/>
    </location>
</feature>
<organism evidence="2">
    <name type="scientific">Candidatus Tenderia electrophaga</name>
    <dbReference type="NCBI Taxonomy" id="1748243"/>
    <lineage>
        <taxon>Bacteria</taxon>
        <taxon>Pseudomonadati</taxon>
        <taxon>Pseudomonadota</taxon>
        <taxon>Gammaproteobacteria</taxon>
        <taxon>Candidatus Tenderiales</taxon>
        <taxon>Candidatus Tenderiaceae</taxon>
        <taxon>Candidatus Tenderia</taxon>
    </lineage>
</organism>
<protein>
    <submittedName>
        <fullName evidence="2">Uncharacterized protein</fullName>
    </submittedName>
</protein>
<accession>A0A832N3M9</accession>
<dbReference type="EMBL" id="DRNF01000182">
    <property type="protein sequence ID" value="HHJ80558.1"/>
    <property type="molecule type" value="Genomic_DNA"/>
</dbReference>
<reference evidence="2" key="1">
    <citation type="journal article" date="2020" name="mSystems">
        <title>Genome- and Community-Level Interaction Insights into Carbon Utilization and Element Cycling Functions of Hydrothermarchaeota in Hydrothermal Sediment.</title>
        <authorList>
            <person name="Zhou Z."/>
            <person name="Liu Y."/>
            <person name="Xu W."/>
            <person name="Pan J."/>
            <person name="Luo Z.H."/>
            <person name="Li M."/>
        </authorList>
    </citation>
    <scope>NUCLEOTIDE SEQUENCE [LARGE SCALE GENOMIC DNA]</scope>
    <source>
        <strain evidence="2">HyVt-505</strain>
    </source>
</reference>
<dbReference type="AlphaFoldDB" id="A0A832N3M9"/>
<keyword evidence="1" id="KW-0472">Membrane</keyword>
<dbReference type="Proteomes" id="UP000885832">
    <property type="component" value="Unassembled WGS sequence"/>
</dbReference>
<sequence length="141" mass="15986">MRNKKPEIILADKQLQKNCLILAALYILLLLWLEPLIDFFFMQLPLERSHEAIVALNQKKAYVSAIAFGVMRSLPILLFLWLGLQIMGTMRLPPKRLKLPITVLLIEGPKARMIGMVMVALGLLLLFRELAMLVAAKPVLL</sequence>
<evidence type="ECO:0000256" key="1">
    <source>
        <dbReference type="SAM" id="Phobius"/>
    </source>
</evidence>
<keyword evidence="1" id="KW-1133">Transmembrane helix</keyword>
<feature type="transmembrane region" description="Helical" evidence="1">
    <location>
        <begin position="114"/>
        <end position="136"/>
    </location>
</feature>